<dbReference type="PANTHER" id="PTHR20870:SF0">
    <property type="entry name" value="BARDET-BIEDL SYNDROME 1 PROTEIN"/>
    <property type="match status" value="1"/>
</dbReference>
<dbReference type="CDD" id="cd14498">
    <property type="entry name" value="DSP"/>
    <property type="match status" value="2"/>
</dbReference>
<evidence type="ECO:0000259" key="2">
    <source>
        <dbReference type="PROSITE" id="PS50056"/>
    </source>
</evidence>
<organism evidence="3 4">
    <name type="scientific">Symbiodinium microadriaticum</name>
    <name type="common">Dinoflagellate</name>
    <name type="synonym">Zooxanthella microadriatica</name>
    <dbReference type="NCBI Taxonomy" id="2951"/>
    <lineage>
        <taxon>Eukaryota</taxon>
        <taxon>Sar</taxon>
        <taxon>Alveolata</taxon>
        <taxon>Dinophyceae</taxon>
        <taxon>Suessiales</taxon>
        <taxon>Symbiodiniaceae</taxon>
        <taxon>Symbiodinium</taxon>
    </lineage>
</organism>
<accession>A0A1Q9D175</accession>
<evidence type="ECO:0000313" key="3">
    <source>
        <dbReference type="EMBL" id="OLP88929.1"/>
    </source>
</evidence>
<feature type="region of interest" description="Disordered" evidence="1">
    <location>
        <begin position="1207"/>
        <end position="1228"/>
    </location>
</feature>
<proteinExistence type="predicted"/>
<name>A0A1Q9D175_SYMMI</name>
<dbReference type="Gene3D" id="3.90.190.10">
    <property type="entry name" value="Protein tyrosine phosphatase superfamily"/>
    <property type="match status" value="2"/>
</dbReference>
<dbReference type="Pfam" id="PF14779">
    <property type="entry name" value="BBS1"/>
    <property type="match status" value="1"/>
</dbReference>
<dbReference type="InterPro" id="IPR032728">
    <property type="entry name" value="BBS1_N"/>
</dbReference>
<dbReference type="InterPro" id="IPR000387">
    <property type="entry name" value="Tyr_Pase_dom"/>
</dbReference>
<feature type="domain" description="Tyrosine specific protein phosphatases" evidence="2">
    <location>
        <begin position="330"/>
        <end position="389"/>
    </location>
</feature>
<dbReference type="GO" id="GO:1905515">
    <property type="term" value="P:non-motile cilium assembly"/>
    <property type="evidence" value="ECO:0007669"/>
    <property type="project" value="InterPro"/>
</dbReference>
<evidence type="ECO:0000256" key="1">
    <source>
        <dbReference type="SAM" id="MobiDB-lite"/>
    </source>
</evidence>
<dbReference type="GO" id="GO:0005815">
    <property type="term" value="C:microtubule organizing center"/>
    <property type="evidence" value="ECO:0007669"/>
    <property type="project" value="TreeGrafter"/>
</dbReference>
<sequence length="1890" mass="206947">MATTANPGPCPQVSEVQDRLLIGGVGGGSPGAIGLLLQTHAITHLIVCGRVDQDVHVAAAREAVVDGGTELHIAPLVPEDKSDICRILENAVAFIQHALDDDLNAVLVVCSKGASRSVAVVLAYLMSGGSDLASAFDLLARARWRIWPSALLVDSLIKLEARAARIKREVLPAPNSSLPVLRRIGAHAAWATAWHNGIHASRAEAEDLWDQCKGLPLEEAFAKCKQALLGKSTAELELFSDQPRIAWGQPPHAQVDNIAGISDDLKICGLDGLSASAIASMLQKHCVKRVVVCGKPERDAHVSAVKDALSIAGISTADLHIVPVRDSASEDLGSLLASAVDFVMAVPGRATLIACRQGASRSATVAIACLVHELKVSVLEAFNQLAASRWRLWPNAGFVRQLLAFEDSLKLAQQGERTTDEYKEQVLRKIGIHAAWATNKHNLQTGSGQQGLTIQQVEIFWNQAALQAEEPEERFELCKSLSLGVDLTSFDAEPDSKRACVDIGAEQKRTKRFVKMEIVCGITDIYRLFRGDIGGGLPAVMFTALEGSTLRLILGKTRQYWWCLHIRRHGLLRQVCINTFWFNGHISIGDTACFVDGSALGHLHVEQTTGSISVEVRLLVDGGHDVALTLRFVAPGEVSWFGRLAQVTRFALIVAAGVIAGKVASGACDPAACARIAAEMEAPGPRIAAQLTLDLGADPRALADDGLSPYTAAILKEDPCGMLSGLDSGLRLRILRGDRAAWAEAKVFQTLLLEHSRESFRYDHALETVNVLPSTFGVSRRGAFAFHKSSRDSILNLEVLARIDGKRFLMPASSLAWRRVAERIVQQARPGLKPYWLSPDSLRYAVLQIQAGCNQYRLLLDSFLQYLRASEEEEFLKGPCAPPRDRGGLPQWLLWMQLMLLFAYTCFAVSVRHPDVVGRTGAAERAGAHDLLFRCPECRRHAITMRQLPSLSEDPLRWFEFLASDTVSVNGKAKSMLLRTFGTQGISSILPVEADAIEAGGVGTELSQEVSASDFLTHELFATALVDACQDKELASGSGASHARHIPNVKLCSDLRYWNLSESGRLSRAEVLRAILRSFRVSSTDRQKLQELSVTQRLQSVGDEACAHGPEASKSRQGKDTLIPTLYHARLPVSHVDMLVSGGSLMARQVLEVGVLLLSGRVAQAAEGFATESFVRQTGSAGDGPPPDLEVSETVAPPGMLEASPLARRGRKHHYPVVTGERPGDELRDIPTHESAAYLRDKRRVLYRAGRQERVETKMASGREMESVNRLLPPFADLSKRPAWAWTAQDQMPRPPFQHRCCRESDFVHAANEPEKKKCPWLDAWHDPVAGMSCYSSFLCLADLAADGDHRLVMVDMKKRIRMYKGTTIQWEHKLPDVPCAVQSFYHEAGHPPIPTLAVASGHRVLIFRNMRPSMQYRLPALEIDPVEKDIWQDLTQDGADVQAGFDKLNAARENGTALSNQSIDFLAVEDLESQTEYVRACRPNEDHLLQQQTAITCMEVLKQNMDEPTAVSMLVIGTENRMIYILNSSALEIAAKVKLEAVPTFISVLGLFDVEYRITVACRDGNIYTVKNGQVLSNVIELETQPVGLVRFDKNVYVGCMDNVIHCFHFKGKKNHSIYLPCPISCMSLLQITKSRVAKALVVALQNGEVRLYNGKHLIATVETHDVVTGVKLGTFGREEGSMVLSFKSGALMVKILQRNANLDGTSVTVGPPPEQDIPLDVPKKTKLYVEQTSREREQAIDMHRTFQRDLCKLRLSTARAYVNLLGSGHGPMSTAAGAQVRINAQVLGMGPQFKILVRIQNAGATALYDVPVHCTTNQNLYRIPRPSFFLPVLVPQQVYLVEIPLTCINENGGTAAVRIFLASSQGTMPLISAIVQMPISEPAIIDSF</sequence>
<dbReference type="GO" id="GO:0061512">
    <property type="term" value="P:protein localization to cilium"/>
    <property type="evidence" value="ECO:0007669"/>
    <property type="project" value="TreeGrafter"/>
</dbReference>
<dbReference type="GO" id="GO:0005930">
    <property type="term" value="C:axoneme"/>
    <property type="evidence" value="ECO:0007669"/>
    <property type="project" value="TreeGrafter"/>
</dbReference>
<keyword evidence="4" id="KW-1185">Reference proteome</keyword>
<dbReference type="GO" id="GO:0005113">
    <property type="term" value="F:patched binding"/>
    <property type="evidence" value="ECO:0007669"/>
    <property type="project" value="TreeGrafter"/>
</dbReference>
<evidence type="ECO:0000313" key="4">
    <source>
        <dbReference type="Proteomes" id="UP000186817"/>
    </source>
</evidence>
<dbReference type="Pfam" id="PF00782">
    <property type="entry name" value="DSPc"/>
    <property type="match status" value="2"/>
</dbReference>
<dbReference type="PANTHER" id="PTHR20870">
    <property type="entry name" value="BARDET-BIEDL SYNDROME 1 PROTEIN"/>
    <property type="match status" value="1"/>
</dbReference>
<protein>
    <submittedName>
        <fullName evidence="3">Bardet-Biedl syndrome 1 protein</fullName>
    </submittedName>
</protein>
<reference evidence="3 4" key="1">
    <citation type="submission" date="2016-02" db="EMBL/GenBank/DDBJ databases">
        <title>Genome analysis of coral dinoflagellate symbionts highlights evolutionary adaptations to a symbiotic lifestyle.</title>
        <authorList>
            <person name="Aranda M."/>
            <person name="Li Y."/>
            <person name="Liew Y.J."/>
            <person name="Baumgarten S."/>
            <person name="Simakov O."/>
            <person name="Wilson M."/>
            <person name="Piel J."/>
            <person name="Ashoor H."/>
            <person name="Bougouffa S."/>
            <person name="Bajic V.B."/>
            <person name="Ryu T."/>
            <person name="Ravasi T."/>
            <person name="Bayer T."/>
            <person name="Micklem G."/>
            <person name="Kim H."/>
            <person name="Bhak J."/>
            <person name="Lajeunesse T.C."/>
            <person name="Voolstra C.R."/>
        </authorList>
    </citation>
    <scope>NUCLEOTIDE SEQUENCE [LARGE SCALE GENOMIC DNA]</scope>
    <source>
        <strain evidence="3 4">CCMP2467</strain>
    </source>
</reference>
<dbReference type="PROSITE" id="PS50056">
    <property type="entry name" value="TYR_PHOSPHATASE_2"/>
    <property type="match status" value="2"/>
</dbReference>
<dbReference type="Pfam" id="PF23304">
    <property type="entry name" value="GAE_BBS1"/>
    <property type="match status" value="1"/>
</dbReference>
<dbReference type="InterPro" id="IPR000340">
    <property type="entry name" value="Dual-sp_phosphatase_cat-dom"/>
</dbReference>
<dbReference type="OrthoDB" id="10259809at2759"/>
<gene>
    <name evidence="3" type="primary">BBS1</name>
    <name evidence="3" type="ORF">AK812_SmicGene29650</name>
</gene>
<dbReference type="EMBL" id="LSRX01000787">
    <property type="protein sequence ID" value="OLP88929.1"/>
    <property type="molecule type" value="Genomic_DNA"/>
</dbReference>
<dbReference type="InterPro" id="IPR020422">
    <property type="entry name" value="TYR_PHOSPHATASE_DUAL_dom"/>
</dbReference>
<dbReference type="SUPFAM" id="SSF50978">
    <property type="entry name" value="WD40 repeat-like"/>
    <property type="match status" value="1"/>
</dbReference>
<dbReference type="InterPro" id="IPR036322">
    <property type="entry name" value="WD40_repeat_dom_sf"/>
</dbReference>
<dbReference type="Proteomes" id="UP000186817">
    <property type="component" value="Unassembled WGS sequence"/>
</dbReference>
<comment type="caution">
    <text evidence="3">The sequence shown here is derived from an EMBL/GenBank/DDBJ whole genome shotgun (WGS) entry which is preliminary data.</text>
</comment>
<dbReference type="GO" id="GO:0005119">
    <property type="term" value="F:smoothened binding"/>
    <property type="evidence" value="ECO:0007669"/>
    <property type="project" value="TreeGrafter"/>
</dbReference>
<dbReference type="InterPro" id="IPR028784">
    <property type="entry name" value="BBS1"/>
</dbReference>
<dbReference type="InterPro" id="IPR056419">
    <property type="entry name" value="GAE_BBS1"/>
</dbReference>
<feature type="domain" description="Tyrosine specific protein phosphatases" evidence="2">
    <location>
        <begin position="89"/>
        <end position="143"/>
    </location>
</feature>
<dbReference type="SMART" id="SM00195">
    <property type="entry name" value="DSPc"/>
    <property type="match status" value="2"/>
</dbReference>
<dbReference type="SUPFAM" id="SSF52799">
    <property type="entry name" value="(Phosphotyrosine protein) phosphatases II"/>
    <property type="match status" value="2"/>
</dbReference>
<dbReference type="GO" id="GO:0034464">
    <property type="term" value="C:BBSome"/>
    <property type="evidence" value="ECO:0007669"/>
    <property type="project" value="InterPro"/>
</dbReference>
<dbReference type="InterPro" id="IPR029021">
    <property type="entry name" value="Prot-tyrosine_phosphatase-like"/>
</dbReference>